<evidence type="ECO:0000256" key="5">
    <source>
        <dbReference type="ARBA" id="ARBA00023175"/>
    </source>
</evidence>
<feature type="non-terminal residue" evidence="11">
    <location>
        <position position="1"/>
    </location>
</feature>
<dbReference type="PRINTS" id="PR00193">
    <property type="entry name" value="MYOSINHEAVY"/>
</dbReference>
<dbReference type="STRING" id="1246581.A0A2H9TKX9"/>
<organism evidence="11 12">
    <name type="scientific">Paramicrosporidium saccamoebae</name>
    <dbReference type="NCBI Taxonomy" id="1246581"/>
    <lineage>
        <taxon>Eukaryota</taxon>
        <taxon>Fungi</taxon>
        <taxon>Fungi incertae sedis</taxon>
        <taxon>Cryptomycota</taxon>
        <taxon>Cryptomycota incertae sedis</taxon>
        <taxon>Paramicrosporidium</taxon>
    </lineage>
</organism>
<feature type="binding site" evidence="7">
    <location>
        <begin position="123"/>
        <end position="130"/>
    </location>
    <ligand>
        <name>ATP</name>
        <dbReference type="ChEBI" id="CHEBI:30616"/>
    </ligand>
</feature>
<dbReference type="EMBL" id="MTSL01000126">
    <property type="protein sequence ID" value="PJF18392.1"/>
    <property type="molecule type" value="Genomic_DNA"/>
</dbReference>
<dbReference type="FunFam" id="1.10.10.820:FF:000001">
    <property type="entry name" value="Myosin heavy chain"/>
    <property type="match status" value="1"/>
</dbReference>
<dbReference type="PANTHER" id="PTHR13140:SF706">
    <property type="entry name" value="DILUTE CLASS UNCONVENTIONAL MYOSIN, ISOFORM C"/>
    <property type="match status" value="1"/>
</dbReference>
<keyword evidence="5 7" id="KW-0505">Motor protein</keyword>
<keyword evidence="6 7" id="KW-0009">Actin-binding</keyword>
<sequence length="1494" mass="167918">NESSCQKTQSCRAIRHWGRSELTISRDSPFSTKLLVHCVLARLTLVLSTIRSRYANGSIYTYSGIVLTAVNPYCRQPIYEREVIWAYNEQRREELAPHLFAIAEDALRSLCIHGTSQSIIVSGESGAGKTISAKYIMRYFAEVCAVGTPSLQSTEHLRKATVEDRVLATNPILEAFGNAKTIRNDNSSRFGKYVQILFNETNLISGAAIKTYLLEKTRVVVQAEDERNFHIFYQLLAGCPEAERSELGLTKWSDFHYLASCGTIDGIDDLEEFGLTKNAMGIAGFSEEQQWKIFKILAAILHLGNVDFDEDGDGHASIRAERVTALTTACELLGIVDLGAHLVKRKIVAAHEVVDAFNSRVQALAARDSLAKYLYSALFTHIVDGLNANLSPSEECEKFIGVLDIYGFEKFTINSFEQFCINYANEKLQNLFNKHVFDLEQKLYTDEGIDWSFVKFYDNQVCIDLIESKLGVLDLLDEECRFPNGSDASFVTKLYDKHAKAETGEFLLRPKISVDGQFTVKHFAYDVDYMSHGFIEKNRDQVPTDLLEFVSNSSNDFVRSLLAPGVNALAASRENLKGREVKLSTGMAFKASLGNLMDVISSTRSHYIRCIKPNEQKEAMLFDAPFVVQQLRACGILETVRISSAGYPGRWPFAEFLERFRLLAADPCCLSEIADPRTACLQLLGEFKMSPDQFQVGKTRVFMRSGVLAALEEARTTKLILSATRIQSVVRSALAVAEMKKKVQSAGIVITVIRRLFGWTVYQKLAKERASYKIVTVYSRFAAKRLLRSAQKALSVIVAVHLRFVARMASKELHKTNASGTVVTIVRCYLAQRSYLAQVLIALAVQSRYRRNIAWTQLLKYKEEARSVEHFKETSEMLHQKIADLTLQLKLADEHLSYERGVNARLQEEQRTSDTAAVHLDEVTALRAEFEERIESFEKMIESLEIANSELFERNEELTRQLCAYRLEKTNAGRLPSHNQSLANIILRDTDTPPRSMRHMRVLSYDSKIGMLSELNLPEITRPAMIQATSSDQDLRNALDDPGCLAELLQVVETARIPKTPDERAMKSLARIPCRIFERWISSWLKVGSSPELVKSYLDRVLSHIKLNCIAVHDNFVMNGRRGTTSTSTVGISADRKLAFWIANLFDFLCFLQWAVSDLNDSDQTPTDGQLSQNMLVLLQLRTDVARVIEELYRAWMTDLFRFYSRLGIAALLDHQGLTGFTSEQNGRTEPQSSLKMLMLPFARAIAGELGVTGKRGAGIDDLVAALEELADAMESCHLQAEIVIQLLSSVISNFCSAAFNQILLRKNYASWKRGIQIQYNLSRLEEWANTLQAKHPGYFFSPSTLPSPTSHSNVAATTTSPLLQIEPLIQAVKLLQLAKTRVASDLDVLLEACPKLNVVQIRKILAVYVPDVYEDGPVSPEVLRGLTMRVHQQQYEDKDREQLVETLPELQPQNLPLQLSIKPVEPVCFSAIPTAAVPPHLWKIFALVDSNLL</sequence>
<evidence type="ECO:0000256" key="8">
    <source>
        <dbReference type="SAM" id="Coils"/>
    </source>
</evidence>
<dbReference type="GO" id="GO:0000146">
    <property type="term" value="F:microfilament motor activity"/>
    <property type="evidence" value="ECO:0007669"/>
    <property type="project" value="TreeGrafter"/>
</dbReference>
<dbReference type="GO" id="GO:0005737">
    <property type="term" value="C:cytoplasm"/>
    <property type="evidence" value="ECO:0007669"/>
    <property type="project" value="TreeGrafter"/>
</dbReference>
<dbReference type="Gene3D" id="3.40.850.10">
    <property type="entry name" value="Kinesin motor domain"/>
    <property type="match status" value="1"/>
</dbReference>
<dbReference type="Gene3D" id="1.20.58.530">
    <property type="match status" value="1"/>
</dbReference>
<dbReference type="PROSITE" id="PS51456">
    <property type="entry name" value="MYOSIN_MOTOR"/>
    <property type="match status" value="1"/>
</dbReference>
<feature type="region of interest" description="Actin-binding" evidence="7">
    <location>
        <begin position="593"/>
        <end position="615"/>
    </location>
</feature>
<dbReference type="Gene3D" id="1.20.120.720">
    <property type="entry name" value="Myosin VI head, motor domain, U50 subdomain"/>
    <property type="match status" value="1"/>
</dbReference>
<evidence type="ECO:0000259" key="9">
    <source>
        <dbReference type="PROSITE" id="PS51126"/>
    </source>
</evidence>
<dbReference type="Pfam" id="PF01843">
    <property type="entry name" value="DIL"/>
    <property type="match status" value="1"/>
</dbReference>
<evidence type="ECO:0000256" key="2">
    <source>
        <dbReference type="ARBA" id="ARBA00022840"/>
    </source>
</evidence>
<dbReference type="Pfam" id="PF00063">
    <property type="entry name" value="Myosin_head"/>
    <property type="match status" value="1"/>
</dbReference>
<evidence type="ECO:0000256" key="3">
    <source>
        <dbReference type="ARBA" id="ARBA00023054"/>
    </source>
</evidence>
<dbReference type="InterPro" id="IPR002710">
    <property type="entry name" value="Dilute_dom"/>
</dbReference>
<dbReference type="SUPFAM" id="SSF52540">
    <property type="entry name" value="P-loop containing nucleoside triphosphate hydrolases"/>
    <property type="match status" value="1"/>
</dbReference>
<keyword evidence="4 7" id="KW-0518">Myosin</keyword>
<evidence type="ECO:0000256" key="1">
    <source>
        <dbReference type="ARBA" id="ARBA00022741"/>
    </source>
</evidence>
<evidence type="ECO:0000256" key="4">
    <source>
        <dbReference type="ARBA" id="ARBA00023123"/>
    </source>
</evidence>
<reference evidence="11 12" key="1">
    <citation type="submission" date="2016-10" db="EMBL/GenBank/DDBJ databases">
        <title>The genome of Paramicrosporidium saccamoebae is the missing link in understanding Cryptomycota and Microsporidia evolution.</title>
        <authorList>
            <person name="Quandt C.A."/>
            <person name="Beaudet D."/>
            <person name="Corsaro D."/>
            <person name="Michel R."/>
            <person name="Corradi N."/>
            <person name="James T."/>
        </authorList>
    </citation>
    <scope>NUCLEOTIDE SEQUENCE [LARGE SCALE GENOMIC DNA]</scope>
    <source>
        <strain evidence="11 12">KSL3</strain>
    </source>
</reference>
<keyword evidence="3 8" id="KW-0175">Coiled coil</keyword>
<dbReference type="InterPro" id="IPR027417">
    <property type="entry name" value="P-loop_NTPase"/>
</dbReference>
<dbReference type="PROSITE" id="PS51126">
    <property type="entry name" value="DILUTE"/>
    <property type="match status" value="1"/>
</dbReference>
<proteinExistence type="inferred from homology"/>
<dbReference type="GO" id="GO:0051015">
    <property type="term" value="F:actin filament binding"/>
    <property type="evidence" value="ECO:0007669"/>
    <property type="project" value="TreeGrafter"/>
</dbReference>
<dbReference type="GO" id="GO:0016020">
    <property type="term" value="C:membrane"/>
    <property type="evidence" value="ECO:0007669"/>
    <property type="project" value="TreeGrafter"/>
</dbReference>
<dbReference type="OrthoDB" id="6108017at2759"/>
<evidence type="ECO:0000256" key="6">
    <source>
        <dbReference type="ARBA" id="ARBA00023203"/>
    </source>
</evidence>
<evidence type="ECO:0000256" key="7">
    <source>
        <dbReference type="PROSITE-ProRule" id="PRU00782"/>
    </source>
</evidence>
<dbReference type="GO" id="GO:0007015">
    <property type="term" value="P:actin filament organization"/>
    <property type="evidence" value="ECO:0007669"/>
    <property type="project" value="TreeGrafter"/>
</dbReference>
<dbReference type="InterPro" id="IPR001609">
    <property type="entry name" value="Myosin_head_motor_dom-like"/>
</dbReference>
<dbReference type="SMART" id="SM01132">
    <property type="entry name" value="DIL"/>
    <property type="match status" value="1"/>
</dbReference>
<dbReference type="SMART" id="SM00242">
    <property type="entry name" value="MYSc"/>
    <property type="match status" value="1"/>
</dbReference>
<feature type="coiled-coil region" evidence="8">
    <location>
        <begin position="920"/>
        <end position="961"/>
    </location>
</feature>
<dbReference type="Proteomes" id="UP000240830">
    <property type="component" value="Unassembled WGS sequence"/>
</dbReference>
<dbReference type="Gene3D" id="1.20.5.4820">
    <property type="match status" value="1"/>
</dbReference>
<evidence type="ECO:0000313" key="12">
    <source>
        <dbReference type="Proteomes" id="UP000240830"/>
    </source>
</evidence>
<dbReference type="PANTHER" id="PTHR13140">
    <property type="entry name" value="MYOSIN"/>
    <property type="match status" value="1"/>
</dbReference>
<gene>
    <name evidence="11" type="ORF">PSACC_01809</name>
</gene>
<keyword evidence="2 7" id="KW-0067">ATP-binding</keyword>
<keyword evidence="12" id="KW-1185">Reference proteome</keyword>
<name>A0A2H9TKX9_9FUNG</name>
<comment type="caution">
    <text evidence="11">The sequence shown here is derived from an EMBL/GenBank/DDBJ whole genome shotgun (WGS) entry which is preliminary data.</text>
</comment>
<dbReference type="GO" id="GO:0016459">
    <property type="term" value="C:myosin complex"/>
    <property type="evidence" value="ECO:0007669"/>
    <property type="project" value="UniProtKB-KW"/>
</dbReference>
<evidence type="ECO:0000313" key="11">
    <source>
        <dbReference type="EMBL" id="PJF18392.1"/>
    </source>
</evidence>
<comment type="similarity">
    <text evidence="7">Belongs to the TRAFAC class myosin-kinesin ATPase superfamily. Myosin family.</text>
</comment>
<protein>
    <submittedName>
        <fullName evidence="11">Uncharacterized protein</fullName>
    </submittedName>
</protein>
<dbReference type="InterPro" id="IPR036961">
    <property type="entry name" value="Kinesin_motor_dom_sf"/>
</dbReference>
<feature type="domain" description="Dilute" evidence="9">
    <location>
        <begin position="1128"/>
        <end position="1433"/>
    </location>
</feature>
<dbReference type="GO" id="GO:0005524">
    <property type="term" value="F:ATP binding"/>
    <property type="evidence" value="ECO:0007669"/>
    <property type="project" value="UniProtKB-UniRule"/>
</dbReference>
<dbReference type="Gene3D" id="1.10.10.820">
    <property type="match status" value="1"/>
</dbReference>
<accession>A0A2H9TKX9</accession>
<evidence type="ECO:0000259" key="10">
    <source>
        <dbReference type="PROSITE" id="PS51456"/>
    </source>
</evidence>
<keyword evidence="1 7" id="KW-0547">Nucleotide-binding</keyword>
<feature type="domain" description="Myosin motor" evidence="10">
    <location>
        <begin position="30"/>
        <end position="716"/>
    </location>
</feature>